<evidence type="ECO:0000256" key="4">
    <source>
        <dbReference type="ARBA" id="ARBA00023002"/>
    </source>
</evidence>
<dbReference type="STRING" id="419597.SAMN04487957_10343"/>
<protein>
    <submittedName>
        <fullName evidence="8">Xanthine dehydrogenase small subunit</fullName>
    </submittedName>
</protein>
<dbReference type="InterPro" id="IPR006058">
    <property type="entry name" value="2Fe2S_fd_BS"/>
</dbReference>
<evidence type="ECO:0000313" key="8">
    <source>
        <dbReference type="EMBL" id="SDO01186.1"/>
    </source>
</evidence>
<evidence type="ECO:0000256" key="5">
    <source>
        <dbReference type="ARBA" id="ARBA00023004"/>
    </source>
</evidence>
<dbReference type="PROSITE" id="PS00197">
    <property type="entry name" value="2FE2S_FER_1"/>
    <property type="match status" value="1"/>
</dbReference>
<dbReference type="Pfam" id="PF00941">
    <property type="entry name" value="FAD_binding_5"/>
    <property type="match status" value="1"/>
</dbReference>
<keyword evidence="3" id="KW-0274">FAD</keyword>
<dbReference type="CDD" id="cd00207">
    <property type="entry name" value="fer2"/>
    <property type="match status" value="1"/>
</dbReference>
<dbReference type="InterPro" id="IPR016167">
    <property type="entry name" value="FAD-bd_PCMH_sub1"/>
</dbReference>
<dbReference type="PANTHER" id="PTHR45444:SF3">
    <property type="entry name" value="XANTHINE DEHYDROGENASE"/>
    <property type="match status" value="1"/>
</dbReference>
<dbReference type="InterPro" id="IPR036318">
    <property type="entry name" value="FAD-bd_PCMH-like_sf"/>
</dbReference>
<keyword evidence="4" id="KW-0560">Oxidoreductase</keyword>
<evidence type="ECO:0000259" key="7">
    <source>
        <dbReference type="PROSITE" id="PS51387"/>
    </source>
</evidence>
<evidence type="ECO:0000313" key="9">
    <source>
        <dbReference type="Proteomes" id="UP000199075"/>
    </source>
</evidence>
<dbReference type="AlphaFoldDB" id="A0A1H0G2S4"/>
<dbReference type="Pfam" id="PF03450">
    <property type="entry name" value="CO_deh_flav_C"/>
    <property type="match status" value="1"/>
</dbReference>
<dbReference type="PROSITE" id="PS51085">
    <property type="entry name" value="2FE2S_FER_2"/>
    <property type="match status" value="1"/>
</dbReference>
<dbReference type="Pfam" id="PF01799">
    <property type="entry name" value="Fer2_2"/>
    <property type="match status" value="1"/>
</dbReference>
<dbReference type="Gene3D" id="3.30.43.10">
    <property type="entry name" value="Uridine Diphospho-n-acetylenolpyruvylglucosamine Reductase, domain 2"/>
    <property type="match status" value="1"/>
</dbReference>
<feature type="domain" description="2Fe-2S ferredoxin-type" evidence="6">
    <location>
        <begin position="49"/>
        <end position="134"/>
    </location>
</feature>
<dbReference type="NCBIfam" id="TIGR02963">
    <property type="entry name" value="xanthine_xdhA"/>
    <property type="match status" value="1"/>
</dbReference>
<dbReference type="InterPro" id="IPR002346">
    <property type="entry name" value="Mopterin_DH_FAD-bd"/>
</dbReference>
<evidence type="ECO:0000256" key="1">
    <source>
        <dbReference type="ARBA" id="ARBA00022630"/>
    </source>
</evidence>
<dbReference type="InterPro" id="IPR036884">
    <property type="entry name" value="2Fe-2S-bd_dom_sf"/>
</dbReference>
<keyword evidence="9" id="KW-1185">Reference proteome</keyword>
<dbReference type="InterPro" id="IPR036010">
    <property type="entry name" value="2Fe-2S_ferredoxin-like_sf"/>
</dbReference>
<dbReference type="InterPro" id="IPR012175">
    <property type="entry name" value="Xanth_DH_ssu_bac"/>
</dbReference>
<dbReference type="SUPFAM" id="SSF47741">
    <property type="entry name" value="CO dehydrogenase ISP C-domain like"/>
    <property type="match status" value="1"/>
</dbReference>
<dbReference type="PANTHER" id="PTHR45444">
    <property type="entry name" value="XANTHINE DEHYDROGENASE"/>
    <property type="match status" value="1"/>
</dbReference>
<proteinExistence type="predicted"/>
<feature type="domain" description="FAD-binding PCMH-type" evidence="7">
    <location>
        <begin position="236"/>
        <end position="424"/>
    </location>
</feature>
<dbReference type="PIRSF" id="PIRSF036557">
    <property type="entry name" value="XdhA_RC"/>
    <property type="match status" value="1"/>
</dbReference>
<dbReference type="EMBL" id="FNIV01000003">
    <property type="protein sequence ID" value="SDO01186.1"/>
    <property type="molecule type" value="Genomic_DNA"/>
</dbReference>
<dbReference type="GO" id="GO:0005506">
    <property type="term" value="F:iron ion binding"/>
    <property type="evidence" value="ECO:0007669"/>
    <property type="project" value="InterPro"/>
</dbReference>
<dbReference type="InterPro" id="IPR012675">
    <property type="entry name" value="Beta-grasp_dom_sf"/>
</dbReference>
<evidence type="ECO:0000256" key="3">
    <source>
        <dbReference type="ARBA" id="ARBA00022827"/>
    </source>
</evidence>
<dbReference type="PROSITE" id="PS51387">
    <property type="entry name" value="FAD_PCMH"/>
    <property type="match status" value="1"/>
</dbReference>
<dbReference type="InterPro" id="IPR005107">
    <property type="entry name" value="CO_DH_flav_C"/>
</dbReference>
<dbReference type="GO" id="GO:0004854">
    <property type="term" value="F:xanthine dehydrogenase activity"/>
    <property type="evidence" value="ECO:0007669"/>
    <property type="project" value="InterPro"/>
</dbReference>
<reference evidence="9" key="1">
    <citation type="submission" date="2016-10" db="EMBL/GenBank/DDBJ databases">
        <authorList>
            <person name="Varghese N."/>
            <person name="Submissions S."/>
        </authorList>
    </citation>
    <scope>NUCLEOTIDE SEQUENCE [LARGE SCALE GENOMIC DNA]</scope>
    <source>
        <strain evidence="9">CGMCC 1.6444</strain>
    </source>
</reference>
<keyword evidence="2" id="KW-0479">Metal-binding</keyword>
<dbReference type="InterPro" id="IPR014307">
    <property type="entry name" value="Xanthine_DH_ssu"/>
</dbReference>
<evidence type="ECO:0000259" key="6">
    <source>
        <dbReference type="PROSITE" id="PS51085"/>
    </source>
</evidence>
<keyword evidence="1" id="KW-0285">Flavoprotein</keyword>
<dbReference type="Proteomes" id="UP000199075">
    <property type="component" value="Unassembled WGS sequence"/>
</dbReference>
<accession>A0A1H0G2S4</accession>
<dbReference type="InterPro" id="IPR002888">
    <property type="entry name" value="2Fe-2S-bd"/>
</dbReference>
<evidence type="ECO:0000256" key="2">
    <source>
        <dbReference type="ARBA" id="ARBA00022723"/>
    </source>
</evidence>
<dbReference type="SUPFAM" id="SSF55447">
    <property type="entry name" value="CO dehydrogenase flavoprotein C-terminal domain-like"/>
    <property type="match status" value="1"/>
</dbReference>
<dbReference type="Gene3D" id="3.30.390.50">
    <property type="entry name" value="CO dehydrogenase flavoprotein, C-terminal domain"/>
    <property type="match status" value="1"/>
</dbReference>
<dbReference type="InterPro" id="IPR016208">
    <property type="entry name" value="Ald_Oxase/xanthine_DH-like"/>
</dbReference>
<dbReference type="InterPro" id="IPR016169">
    <property type="entry name" value="FAD-bd_PCMH_sub2"/>
</dbReference>
<dbReference type="InterPro" id="IPR001041">
    <property type="entry name" value="2Fe-2S_ferredoxin-type"/>
</dbReference>
<dbReference type="Gene3D" id="3.30.465.10">
    <property type="match status" value="1"/>
</dbReference>
<keyword evidence="5" id="KW-0408">Iron</keyword>
<sequence>MPRELAKHPHLDHAESIPDQTVKIIPRTHTPDTIDESHSTVVRHNRDNTMIDFLLNGQPRRCEASPDTSVLELLRDALGQTGTKEGCASGDCGACTVAIGEPDADGTTRYHAANACITPAHQLQGRALVTVEGLARGDTLHPAQAAMVVHHGSQCGFCTPGIVMSLFTLHESQRRGDGERPAPLTPQRLEAALGGNLCRCTGYRPIRDAALAMGDYPEARPDWLDLAVDATAPPQEAATEAAFVQPTSLAALIAERRVHPEAPIVAGGTDLWLEVTQRLARFPRVVDVTRVAELTALEEATLADDRVGWWIGGAVTYARLEPLLAEHYPAFAHLLHRLGSAQVRNRGTLGGNIANASPIGDTPPVLLALGARLWLAGPADDQEIAERELPLDDFFLDYKQTALNQDKACEGEVIRAIFLPRPEAGRHLKVWKLSKRREDDISAVLGAFAWRLEEGVLRDVRLAFGGMAAIPKRAKAAEAALEGQAPSEAAFAAARAALADDFQPMSDVRGSADYRRLSAANLLERLRLVVTARDQDPTSNSAREVMLDAYAH</sequence>
<dbReference type="Pfam" id="PF00111">
    <property type="entry name" value="Fer2"/>
    <property type="match status" value="1"/>
</dbReference>
<gene>
    <name evidence="8" type="ORF">SAMN04487957_10343</name>
</gene>
<dbReference type="GO" id="GO:0051537">
    <property type="term" value="F:2 iron, 2 sulfur cluster binding"/>
    <property type="evidence" value="ECO:0007669"/>
    <property type="project" value="InterPro"/>
</dbReference>
<dbReference type="GO" id="GO:0071949">
    <property type="term" value="F:FAD binding"/>
    <property type="evidence" value="ECO:0007669"/>
    <property type="project" value="InterPro"/>
</dbReference>
<dbReference type="SUPFAM" id="SSF56176">
    <property type="entry name" value="FAD-binding/transporter-associated domain-like"/>
    <property type="match status" value="1"/>
</dbReference>
<dbReference type="Gene3D" id="3.10.20.30">
    <property type="match status" value="1"/>
</dbReference>
<dbReference type="InterPro" id="IPR016166">
    <property type="entry name" value="FAD-bd_PCMH"/>
</dbReference>
<name>A0A1H0G2S4_9GAMM</name>
<dbReference type="InterPro" id="IPR036683">
    <property type="entry name" value="CO_DH_flav_C_dom_sf"/>
</dbReference>
<organism evidence="8 9">
    <name type="scientific">Halomonas shengliensis</name>
    <dbReference type="NCBI Taxonomy" id="419597"/>
    <lineage>
        <taxon>Bacteria</taxon>
        <taxon>Pseudomonadati</taxon>
        <taxon>Pseudomonadota</taxon>
        <taxon>Gammaproteobacteria</taxon>
        <taxon>Oceanospirillales</taxon>
        <taxon>Halomonadaceae</taxon>
        <taxon>Halomonas</taxon>
    </lineage>
</organism>
<dbReference type="SUPFAM" id="SSF54292">
    <property type="entry name" value="2Fe-2S ferredoxin-like"/>
    <property type="match status" value="1"/>
</dbReference>
<dbReference type="SMART" id="SM01092">
    <property type="entry name" value="CO_deh_flav_C"/>
    <property type="match status" value="1"/>
</dbReference>
<dbReference type="Gene3D" id="1.10.150.120">
    <property type="entry name" value="[2Fe-2S]-binding domain"/>
    <property type="match status" value="1"/>
</dbReference>